<dbReference type="Pfam" id="PF10523">
    <property type="entry name" value="BEN"/>
    <property type="match status" value="1"/>
</dbReference>
<organism evidence="2 3">
    <name type="scientific">Bactrocera dorsalis</name>
    <name type="common">Oriental fruit fly</name>
    <name type="synonym">Dacus dorsalis</name>
    <dbReference type="NCBI Taxonomy" id="27457"/>
    <lineage>
        <taxon>Eukaryota</taxon>
        <taxon>Metazoa</taxon>
        <taxon>Ecdysozoa</taxon>
        <taxon>Arthropoda</taxon>
        <taxon>Hexapoda</taxon>
        <taxon>Insecta</taxon>
        <taxon>Pterygota</taxon>
        <taxon>Neoptera</taxon>
        <taxon>Endopterygota</taxon>
        <taxon>Diptera</taxon>
        <taxon>Brachycera</taxon>
        <taxon>Muscomorpha</taxon>
        <taxon>Tephritoidea</taxon>
        <taxon>Tephritidae</taxon>
        <taxon>Bactrocera</taxon>
        <taxon>Bactrocera</taxon>
    </lineage>
</organism>
<dbReference type="GO" id="GO:0003677">
    <property type="term" value="F:DNA binding"/>
    <property type="evidence" value="ECO:0007669"/>
    <property type="project" value="InterPro"/>
</dbReference>
<dbReference type="Gene3D" id="1.10.10.2590">
    <property type="entry name" value="BEN domain"/>
    <property type="match status" value="1"/>
</dbReference>
<reference evidence="3" key="1">
    <citation type="submission" date="2025-08" db="UniProtKB">
        <authorList>
            <consortium name="RefSeq"/>
        </authorList>
    </citation>
    <scope>IDENTIFICATION</scope>
    <source>
        <tissue evidence="3">Adult</tissue>
    </source>
</reference>
<dbReference type="OrthoDB" id="8064611at2759"/>
<evidence type="ECO:0000313" key="2">
    <source>
        <dbReference type="Proteomes" id="UP001652620"/>
    </source>
</evidence>
<dbReference type="InterPro" id="IPR018379">
    <property type="entry name" value="BEN_domain"/>
</dbReference>
<dbReference type="KEGG" id="bdr:105223040"/>
<gene>
    <name evidence="3" type="primary">LOC105223040</name>
</gene>
<dbReference type="AlphaFoldDB" id="A0A6I9UWN9"/>
<dbReference type="InParanoid" id="A0A6I9UWN9"/>
<dbReference type="RefSeq" id="XP_011198939.2">
    <property type="nucleotide sequence ID" value="XM_011200637.3"/>
</dbReference>
<feature type="domain" description="BEN" evidence="1">
    <location>
        <begin position="96"/>
        <end position="198"/>
    </location>
</feature>
<sequence>MLGKAQIPRNTNKLISRRKYEALLEAVRLIKYYERLSAEDIIMPSNDQIQPCELYDRSFDSRFITKNELICRREYEVRMKKPLQAAASTENIVMLGPNGTIVAKKEFDGIQWFNAAVATRTLLTLIFDRQTLATHTLCRPSHALCCQNRLSKPSLDIAKVSDIIYCVQKRFGCTEMEIGLLIVMTCADVARSFKSKEN</sequence>
<protein>
    <submittedName>
        <fullName evidence="3">Early boundary activity protein 2</fullName>
    </submittedName>
</protein>
<proteinExistence type="predicted"/>
<evidence type="ECO:0000259" key="1">
    <source>
        <dbReference type="PROSITE" id="PS51457"/>
    </source>
</evidence>
<dbReference type="Proteomes" id="UP001652620">
    <property type="component" value="Chromosome 4"/>
</dbReference>
<dbReference type="PROSITE" id="PS51457">
    <property type="entry name" value="BEN"/>
    <property type="match status" value="1"/>
</dbReference>
<keyword evidence="2" id="KW-1185">Reference proteome</keyword>
<name>A0A6I9UWN9_BACDO</name>
<accession>A0A6I9UWN9</accession>
<evidence type="ECO:0000313" key="3">
    <source>
        <dbReference type="RefSeq" id="XP_011198939.2"/>
    </source>
</evidence>
<dbReference type="GeneID" id="105223040"/>